<dbReference type="OrthoDB" id="1736743at2759"/>
<name>A0A7J7MEU2_9MAGN</name>
<gene>
    <name evidence="2" type="ORF">GIB67_003520</name>
</gene>
<dbReference type="PANTHER" id="PTHR34191">
    <property type="entry name" value="LATE EMBRYOGENESIS ABUNDANT PROTEIN (LEA) FAMILY PROTEIN"/>
    <property type="match status" value="1"/>
</dbReference>
<evidence type="ECO:0000313" key="3">
    <source>
        <dbReference type="Proteomes" id="UP000541444"/>
    </source>
</evidence>
<sequence>MHSPSNTINPSWFACFYNISVSEVALCSNPKTFKESKERNNNNKYIMADNTQSMSMNAGEAKGQAEVKKDQMMDKASGAAQSAKESCQETGAQMKAKAEGAADTIKEATGMKK</sequence>
<dbReference type="InterPro" id="IPR039624">
    <property type="entry name" value="LEA1/2/D7/KIN2"/>
</dbReference>
<evidence type="ECO:0000313" key="2">
    <source>
        <dbReference type="EMBL" id="KAF6153330.1"/>
    </source>
</evidence>
<proteinExistence type="predicted"/>
<dbReference type="AlphaFoldDB" id="A0A7J7MEU2"/>
<organism evidence="2 3">
    <name type="scientific">Kingdonia uniflora</name>
    <dbReference type="NCBI Taxonomy" id="39325"/>
    <lineage>
        <taxon>Eukaryota</taxon>
        <taxon>Viridiplantae</taxon>
        <taxon>Streptophyta</taxon>
        <taxon>Embryophyta</taxon>
        <taxon>Tracheophyta</taxon>
        <taxon>Spermatophyta</taxon>
        <taxon>Magnoliopsida</taxon>
        <taxon>Ranunculales</taxon>
        <taxon>Circaeasteraceae</taxon>
        <taxon>Kingdonia</taxon>
    </lineage>
</organism>
<dbReference type="Proteomes" id="UP000541444">
    <property type="component" value="Unassembled WGS sequence"/>
</dbReference>
<evidence type="ECO:0000256" key="1">
    <source>
        <dbReference type="SAM" id="MobiDB-lite"/>
    </source>
</evidence>
<dbReference type="PANTHER" id="PTHR34191:SF23">
    <property type="entry name" value="ABA-INDUCIBLE PROTEIN-LIKE"/>
    <property type="match status" value="1"/>
</dbReference>
<feature type="compositionally biased region" description="Polar residues" evidence="1">
    <location>
        <begin position="79"/>
        <end position="91"/>
    </location>
</feature>
<accession>A0A7J7MEU2</accession>
<protein>
    <recommendedName>
        <fullName evidence="4">Stress-induced protein KIN2-like</fullName>
    </recommendedName>
</protein>
<feature type="region of interest" description="Disordered" evidence="1">
    <location>
        <begin position="70"/>
        <end position="113"/>
    </location>
</feature>
<evidence type="ECO:0008006" key="4">
    <source>
        <dbReference type="Google" id="ProtNLM"/>
    </source>
</evidence>
<feature type="compositionally biased region" description="Basic and acidic residues" evidence="1">
    <location>
        <begin position="96"/>
        <end position="113"/>
    </location>
</feature>
<dbReference type="EMBL" id="JACGCM010001564">
    <property type="protein sequence ID" value="KAF6153330.1"/>
    <property type="molecule type" value="Genomic_DNA"/>
</dbReference>
<reference evidence="2 3" key="1">
    <citation type="journal article" date="2020" name="IScience">
        <title>Genome Sequencing of the Endangered Kingdonia uniflora (Circaeasteraceae, Ranunculales) Reveals Potential Mechanisms of Evolutionary Specialization.</title>
        <authorList>
            <person name="Sun Y."/>
            <person name="Deng T."/>
            <person name="Zhang A."/>
            <person name="Moore M.J."/>
            <person name="Landis J.B."/>
            <person name="Lin N."/>
            <person name="Zhang H."/>
            <person name="Zhang X."/>
            <person name="Huang J."/>
            <person name="Zhang X."/>
            <person name="Sun H."/>
            <person name="Wang H."/>
        </authorList>
    </citation>
    <scope>NUCLEOTIDE SEQUENCE [LARGE SCALE GENOMIC DNA]</scope>
    <source>
        <strain evidence="2">TB1705</strain>
        <tissue evidence="2">Leaf</tissue>
    </source>
</reference>
<comment type="caution">
    <text evidence="2">The sequence shown here is derived from an EMBL/GenBank/DDBJ whole genome shotgun (WGS) entry which is preliminary data.</text>
</comment>
<keyword evidence="3" id="KW-1185">Reference proteome</keyword>